<keyword evidence="9" id="KW-1185">Reference proteome</keyword>
<feature type="region of interest" description="Disordered" evidence="6">
    <location>
        <begin position="103"/>
        <end position="157"/>
    </location>
</feature>
<evidence type="ECO:0000256" key="2">
    <source>
        <dbReference type="ARBA" id="ARBA00022723"/>
    </source>
</evidence>
<comment type="caution">
    <text evidence="8">The sequence shown here is derived from an EMBL/GenBank/DDBJ whole genome shotgun (WGS) entry which is preliminary data.</text>
</comment>
<evidence type="ECO:0000256" key="5">
    <source>
        <dbReference type="ARBA" id="ARBA00034078"/>
    </source>
</evidence>
<keyword evidence="4" id="KW-0411">Iron-sulfur</keyword>
<feature type="compositionally biased region" description="Low complexity" evidence="6">
    <location>
        <begin position="141"/>
        <end position="157"/>
    </location>
</feature>
<dbReference type="InterPro" id="IPR017941">
    <property type="entry name" value="Rieske_2Fe-2S"/>
</dbReference>
<sequence length="312" mass="35327">MFGRSLSGRDDQDAESEVGDSMEDENEVENSSPQETFLPESIKRMFEFRQPWFAKAPDVEKTKLEGVRSRSMEKSEARELDKRRKAEARAEQILLRERKARAELEKRRREREDRREREERRKEVDDFRRNLKLGRGLDAKSSNPSSSPTAQSPLTNPPSVLSWLPSLPSSLQVNRGKWVDLIPKTDISPGELVPVTLLGVDLLVVAPAPTVLENNGRGRNSLNVYVIANACPHLGTPLETGRITLEKECGKTCVTCPLHKSTFKLEDGGSVNDWCPSPPFYGELFGGERKELGVFEVREKGRWLQVRIESDV</sequence>
<dbReference type="Gene3D" id="2.102.10.10">
    <property type="entry name" value="Rieske [2Fe-2S] iron-sulphur domain"/>
    <property type="match status" value="1"/>
</dbReference>
<evidence type="ECO:0000313" key="8">
    <source>
        <dbReference type="EMBL" id="GMH66875.1"/>
    </source>
</evidence>
<comment type="cofactor">
    <cofactor evidence="5">
        <name>[2Fe-2S] cluster</name>
        <dbReference type="ChEBI" id="CHEBI:190135"/>
    </cofactor>
</comment>
<dbReference type="PANTHER" id="PTHR21496:SF0">
    <property type="entry name" value="RIESKE DOMAIN-CONTAINING PROTEIN"/>
    <property type="match status" value="1"/>
</dbReference>
<dbReference type="Pfam" id="PF00355">
    <property type="entry name" value="Rieske"/>
    <property type="match status" value="1"/>
</dbReference>
<dbReference type="Proteomes" id="UP001165082">
    <property type="component" value="Unassembled WGS sequence"/>
</dbReference>
<dbReference type="CDD" id="cd03467">
    <property type="entry name" value="Rieske"/>
    <property type="match status" value="1"/>
</dbReference>
<evidence type="ECO:0000256" key="4">
    <source>
        <dbReference type="ARBA" id="ARBA00023014"/>
    </source>
</evidence>
<gene>
    <name evidence="8" type="ORF">TrRE_jg7824</name>
</gene>
<organism evidence="8 9">
    <name type="scientific">Triparma retinervis</name>
    <dbReference type="NCBI Taxonomy" id="2557542"/>
    <lineage>
        <taxon>Eukaryota</taxon>
        <taxon>Sar</taxon>
        <taxon>Stramenopiles</taxon>
        <taxon>Ochrophyta</taxon>
        <taxon>Bolidophyceae</taxon>
        <taxon>Parmales</taxon>
        <taxon>Triparmaceae</taxon>
        <taxon>Triparma</taxon>
    </lineage>
</organism>
<dbReference type="PANTHER" id="PTHR21496">
    <property type="entry name" value="FERREDOXIN-RELATED"/>
    <property type="match status" value="1"/>
</dbReference>
<evidence type="ECO:0000313" key="9">
    <source>
        <dbReference type="Proteomes" id="UP001165082"/>
    </source>
</evidence>
<dbReference type="GO" id="GO:0046872">
    <property type="term" value="F:metal ion binding"/>
    <property type="evidence" value="ECO:0007669"/>
    <property type="project" value="UniProtKB-KW"/>
</dbReference>
<dbReference type="SUPFAM" id="SSF50022">
    <property type="entry name" value="ISP domain"/>
    <property type="match status" value="1"/>
</dbReference>
<dbReference type="EMBL" id="BRXZ01001266">
    <property type="protein sequence ID" value="GMH66875.1"/>
    <property type="molecule type" value="Genomic_DNA"/>
</dbReference>
<keyword evidence="2" id="KW-0479">Metal-binding</keyword>
<evidence type="ECO:0000256" key="1">
    <source>
        <dbReference type="ARBA" id="ARBA00022714"/>
    </source>
</evidence>
<keyword evidence="3" id="KW-0408">Iron</keyword>
<reference evidence="8" key="1">
    <citation type="submission" date="2022-07" db="EMBL/GenBank/DDBJ databases">
        <title>Genome analysis of Parmales, a sister group of diatoms, reveals the evolutionary specialization of diatoms from phago-mixotrophs to photoautotrophs.</title>
        <authorList>
            <person name="Ban H."/>
            <person name="Sato S."/>
            <person name="Yoshikawa S."/>
            <person name="Kazumasa Y."/>
            <person name="Nakamura Y."/>
            <person name="Ichinomiya M."/>
            <person name="Saitoh K."/>
            <person name="Sato N."/>
            <person name="Blanc-Mathieu R."/>
            <person name="Endo H."/>
            <person name="Kuwata A."/>
            <person name="Ogata H."/>
        </authorList>
    </citation>
    <scope>NUCLEOTIDE SEQUENCE</scope>
</reference>
<feature type="domain" description="Rieske" evidence="7">
    <location>
        <begin position="179"/>
        <end position="306"/>
    </location>
</feature>
<feature type="compositionally biased region" description="Acidic residues" evidence="6">
    <location>
        <begin position="12"/>
        <end position="28"/>
    </location>
</feature>
<dbReference type="GO" id="GO:0051537">
    <property type="term" value="F:2 iron, 2 sulfur cluster binding"/>
    <property type="evidence" value="ECO:0007669"/>
    <property type="project" value="UniProtKB-KW"/>
</dbReference>
<evidence type="ECO:0000256" key="3">
    <source>
        <dbReference type="ARBA" id="ARBA00023004"/>
    </source>
</evidence>
<dbReference type="InterPro" id="IPR036922">
    <property type="entry name" value="Rieske_2Fe-2S_sf"/>
</dbReference>
<proteinExistence type="predicted"/>
<name>A0A9W7E6F9_9STRA</name>
<dbReference type="OrthoDB" id="423598at2759"/>
<feature type="region of interest" description="Disordered" evidence="6">
    <location>
        <begin position="1"/>
        <end position="41"/>
    </location>
</feature>
<feature type="compositionally biased region" description="Basic and acidic residues" evidence="6">
    <location>
        <begin position="103"/>
        <end position="129"/>
    </location>
</feature>
<dbReference type="AlphaFoldDB" id="A0A9W7E6F9"/>
<protein>
    <recommendedName>
        <fullName evidence="7">Rieske domain-containing protein</fullName>
    </recommendedName>
</protein>
<feature type="region of interest" description="Disordered" evidence="6">
    <location>
        <begin position="57"/>
        <end position="87"/>
    </location>
</feature>
<evidence type="ECO:0000256" key="6">
    <source>
        <dbReference type="SAM" id="MobiDB-lite"/>
    </source>
</evidence>
<evidence type="ECO:0000259" key="7">
    <source>
        <dbReference type="PROSITE" id="PS51296"/>
    </source>
</evidence>
<accession>A0A9W7E6F9</accession>
<dbReference type="PROSITE" id="PS51296">
    <property type="entry name" value="RIESKE"/>
    <property type="match status" value="1"/>
</dbReference>
<keyword evidence="1" id="KW-0001">2Fe-2S</keyword>